<dbReference type="InterPro" id="IPR006145">
    <property type="entry name" value="PsdUridine_synth_RsuA/RluA"/>
</dbReference>
<evidence type="ECO:0000256" key="1">
    <source>
        <dbReference type="ARBA" id="ARBA00000073"/>
    </source>
</evidence>
<comment type="similarity">
    <text evidence="2 6">Belongs to the pseudouridine synthase RsuA family.</text>
</comment>
<evidence type="ECO:0000256" key="5">
    <source>
        <dbReference type="PROSITE-ProRule" id="PRU00182"/>
    </source>
</evidence>
<feature type="compositionally biased region" description="Low complexity" evidence="7">
    <location>
        <begin position="421"/>
        <end position="438"/>
    </location>
</feature>
<dbReference type="InterPro" id="IPR000748">
    <property type="entry name" value="PsdUridine_synth_RsuA/RluB/E/F"/>
</dbReference>
<dbReference type="EMBL" id="PZZW01000001">
    <property type="protein sequence ID" value="PTM81646.1"/>
    <property type="molecule type" value="Genomic_DNA"/>
</dbReference>
<keyword evidence="4 6" id="KW-0413">Isomerase</keyword>
<feature type="compositionally biased region" description="Low complexity" evidence="7">
    <location>
        <begin position="279"/>
        <end position="294"/>
    </location>
</feature>
<feature type="domain" description="RNA-binding S4" evidence="8">
    <location>
        <begin position="8"/>
        <end position="75"/>
    </location>
</feature>
<dbReference type="CDD" id="cd00165">
    <property type="entry name" value="S4"/>
    <property type="match status" value="1"/>
</dbReference>
<dbReference type="InterPro" id="IPR042092">
    <property type="entry name" value="PsdUridine_s_RsuA/RluB/E/F_cat"/>
</dbReference>
<feature type="compositionally biased region" description="Low complexity" evidence="7">
    <location>
        <begin position="457"/>
        <end position="483"/>
    </location>
</feature>
<evidence type="ECO:0000259" key="8">
    <source>
        <dbReference type="SMART" id="SM00363"/>
    </source>
</evidence>
<gene>
    <name evidence="9" type="ORF">C8J29_101590</name>
</gene>
<organism evidence="9 10">
    <name type="scientific">Cereibacter johrii</name>
    <dbReference type="NCBI Taxonomy" id="445629"/>
    <lineage>
        <taxon>Bacteria</taxon>
        <taxon>Pseudomonadati</taxon>
        <taxon>Pseudomonadota</taxon>
        <taxon>Alphaproteobacteria</taxon>
        <taxon>Rhodobacterales</taxon>
        <taxon>Paracoccaceae</taxon>
        <taxon>Cereibacter</taxon>
    </lineage>
</organism>
<dbReference type="NCBIfam" id="TIGR00093">
    <property type="entry name" value="pseudouridine synthase"/>
    <property type="match status" value="1"/>
</dbReference>
<dbReference type="Gene3D" id="3.30.70.580">
    <property type="entry name" value="Pseudouridine synthase I, catalytic domain, N-terminal subdomain"/>
    <property type="match status" value="1"/>
</dbReference>
<feature type="region of interest" description="Disordered" evidence="7">
    <location>
        <begin position="238"/>
        <end position="523"/>
    </location>
</feature>
<dbReference type="InterPro" id="IPR020094">
    <property type="entry name" value="TruA/RsuA/RluB/E/F_N"/>
</dbReference>
<dbReference type="Pfam" id="PF00849">
    <property type="entry name" value="PseudoU_synth_2"/>
    <property type="match status" value="1"/>
</dbReference>
<sequence>MTDSKDGERIAKVLSRAGIASRRDAERMIELGRIGVNGRTIDSPALNVGPKDRITVDGQPLAPPEPARLWLYYKPEGLVTSASDEKGRETVFDHLPEGLPRVMSVGRLDLNSEGLLLLTNDGELKRRLELPSTGWLRKYRVRVKGNPTDPDLEPLRKGITVEGESFQPMTVSLDRVQGANAWLTVGLREGKNREIRRAMSAIGLTVNRLIRVSYGPFRLNELEPGMVEEVRPKILRDQLGLDPQADGEARPARGRKPDGAARPARSEGTARPARSEGTARPARSEGSARSARSEGTARPASSEGSTRSESAARPPRGAAADGPARPARGTMSDGAAGPTKGRSPHGAAPKDGARSAGTRPAEGTRPARSAGADSARASRAGGAEATGRTRPTEGRGKPAAAGRSGKAEAAEAPRALRGRSAEAPAKAPRGAAKTAGPARSRREALPDTPIDARAPRGRAAAGPKAKGGSPAKAAPSPRAKGPGETAGGRPPRTGAPSTREGRKPQPTGPRPPSRGPKGRPGGR</sequence>
<evidence type="ECO:0000256" key="7">
    <source>
        <dbReference type="SAM" id="MobiDB-lite"/>
    </source>
</evidence>
<dbReference type="PANTHER" id="PTHR47683:SF3">
    <property type="entry name" value="RIBOSOMAL LARGE SUBUNIT PSEUDOURIDINE SYNTHASE B"/>
    <property type="match status" value="1"/>
</dbReference>
<feature type="compositionally biased region" description="Basic and acidic residues" evidence="7">
    <location>
        <begin position="247"/>
        <end position="259"/>
    </location>
</feature>
<dbReference type="Proteomes" id="UP000240800">
    <property type="component" value="Unassembled WGS sequence"/>
</dbReference>
<name>A0ABX5JCU8_9RHOB</name>
<dbReference type="InterPro" id="IPR020103">
    <property type="entry name" value="PsdUridine_synth_cat_dom_sf"/>
</dbReference>
<evidence type="ECO:0000313" key="9">
    <source>
        <dbReference type="EMBL" id="PTM81646.1"/>
    </source>
</evidence>
<protein>
    <recommendedName>
        <fullName evidence="6">Pseudouridine synthase</fullName>
        <ecNumber evidence="6">5.4.99.-</ecNumber>
    </recommendedName>
</protein>
<dbReference type="Gene3D" id="3.30.70.1560">
    <property type="entry name" value="Alpha-L RNA-binding motif"/>
    <property type="match status" value="1"/>
</dbReference>
<evidence type="ECO:0000256" key="3">
    <source>
        <dbReference type="ARBA" id="ARBA00022884"/>
    </source>
</evidence>
<dbReference type="Gene3D" id="3.10.290.10">
    <property type="entry name" value="RNA-binding S4 domain"/>
    <property type="match status" value="1"/>
</dbReference>
<evidence type="ECO:0000256" key="6">
    <source>
        <dbReference type="RuleBase" id="RU003887"/>
    </source>
</evidence>
<feature type="compositionally biased region" description="Low complexity" evidence="7">
    <location>
        <begin position="311"/>
        <end position="329"/>
    </location>
</feature>
<proteinExistence type="inferred from homology"/>
<dbReference type="SMART" id="SM00363">
    <property type="entry name" value="S4"/>
    <property type="match status" value="1"/>
</dbReference>
<comment type="catalytic activity">
    <reaction evidence="1">
        <text>a uridine in RNA = a pseudouridine in RNA</text>
        <dbReference type="Rhea" id="RHEA:48348"/>
        <dbReference type="Rhea" id="RHEA-COMP:12068"/>
        <dbReference type="Rhea" id="RHEA-COMP:12069"/>
        <dbReference type="ChEBI" id="CHEBI:65314"/>
        <dbReference type="ChEBI" id="CHEBI:65315"/>
    </reaction>
</comment>
<dbReference type="InterPro" id="IPR050343">
    <property type="entry name" value="RsuA_PseudoU_synthase"/>
</dbReference>
<dbReference type="InterPro" id="IPR036986">
    <property type="entry name" value="S4_RNA-bd_sf"/>
</dbReference>
<dbReference type="InterPro" id="IPR002942">
    <property type="entry name" value="S4_RNA-bd"/>
</dbReference>
<reference evidence="9 10" key="1">
    <citation type="submission" date="2018-04" db="EMBL/GenBank/DDBJ databases">
        <title>Genomic Encyclopedia of Type Strains, Phase III (KMG-III): the genomes of soil and plant-associated and newly described type strains.</title>
        <authorList>
            <person name="Whitman W."/>
        </authorList>
    </citation>
    <scope>NUCLEOTIDE SEQUENCE [LARGE SCALE GENOMIC DNA]</scope>
    <source>
        <strain evidence="9 10">JA192</strain>
    </source>
</reference>
<dbReference type="PROSITE" id="PS01149">
    <property type="entry name" value="PSI_RSU"/>
    <property type="match status" value="1"/>
</dbReference>
<dbReference type="SUPFAM" id="SSF55174">
    <property type="entry name" value="Alpha-L RNA-binding motif"/>
    <property type="match status" value="1"/>
</dbReference>
<dbReference type="PROSITE" id="PS50889">
    <property type="entry name" value="S4"/>
    <property type="match status" value="1"/>
</dbReference>
<dbReference type="InterPro" id="IPR018496">
    <property type="entry name" value="PsdUridine_synth_RsuA/RluB_CS"/>
</dbReference>
<dbReference type="EC" id="5.4.99.-" evidence="6"/>
<evidence type="ECO:0000313" key="10">
    <source>
        <dbReference type="Proteomes" id="UP000240800"/>
    </source>
</evidence>
<feature type="compositionally biased region" description="Low complexity" evidence="7">
    <location>
        <begin position="366"/>
        <end position="389"/>
    </location>
</feature>
<dbReference type="PANTHER" id="PTHR47683">
    <property type="entry name" value="PSEUDOURIDINE SYNTHASE FAMILY PROTEIN-RELATED"/>
    <property type="match status" value="1"/>
</dbReference>
<dbReference type="Pfam" id="PF01479">
    <property type="entry name" value="S4"/>
    <property type="match status" value="1"/>
</dbReference>
<dbReference type="SUPFAM" id="SSF55120">
    <property type="entry name" value="Pseudouridine synthase"/>
    <property type="match status" value="1"/>
</dbReference>
<dbReference type="RefSeq" id="WP_108223048.1">
    <property type="nucleotide sequence ID" value="NZ_PZZW01000001.1"/>
</dbReference>
<accession>A0ABX5JCU8</accession>
<keyword evidence="10" id="KW-1185">Reference proteome</keyword>
<evidence type="ECO:0000256" key="4">
    <source>
        <dbReference type="ARBA" id="ARBA00023235"/>
    </source>
</evidence>
<evidence type="ECO:0000256" key="2">
    <source>
        <dbReference type="ARBA" id="ARBA00008348"/>
    </source>
</evidence>
<keyword evidence="3 5" id="KW-0694">RNA-binding</keyword>
<comment type="caution">
    <text evidence="9">The sequence shown here is derived from an EMBL/GenBank/DDBJ whole genome shotgun (WGS) entry which is preliminary data.</text>
</comment>